<reference evidence="2" key="1">
    <citation type="submission" date="2014-09" db="EMBL/GenBank/DDBJ databases">
        <title>Genome sequence of the luminous mushroom Mycena chlorophos for searching fungal bioluminescence genes.</title>
        <authorList>
            <person name="Tanaka Y."/>
            <person name="Kasuga D."/>
            <person name="Oba Y."/>
            <person name="Hase S."/>
            <person name="Sato K."/>
            <person name="Oba Y."/>
            <person name="Sakakibara Y."/>
        </authorList>
    </citation>
    <scope>NUCLEOTIDE SEQUENCE</scope>
</reference>
<feature type="region of interest" description="Disordered" evidence="1">
    <location>
        <begin position="42"/>
        <end position="62"/>
    </location>
</feature>
<name>A0ABQ0L1W0_MYCCL</name>
<keyword evidence="3" id="KW-1185">Reference proteome</keyword>
<dbReference type="Proteomes" id="UP000815677">
    <property type="component" value="Unassembled WGS sequence"/>
</dbReference>
<evidence type="ECO:0000256" key="1">
    <source>
        <dbReference type="SAM" id="MobiDB-lite"/>
    </source>
</evidence>
<feature type="non-terminal residue" evidence="2">
    <location>
        <position position="1"/>
    </location>
</feature>
<dbReference type="EMBL" id="DF840795">
    <property type="protein sequence ID" value="GAT45136.1"/>
    <property type="molecule type" value="Genomic_DNA"/>
</dbReference>
<sequence>QSGNANTSVWTRCLAATTEGRAGGEKDWLQKYWARRVATRHGASAGGIPSFRPPYSGTAPRSATKCGRMILLNSKCKLRSANARNDSARNQEREHAMGVDRAGAELMMNEVRATAGNESAGSQSQAR</sequence>
<proteinExistence type="predicted"/>
<gene>
    <name evidence="2" type="ORF">MCHLO_02727</name>
</gene>
<organism evidence="2 3">
    <name type="scientific">Mycena chlorophos</name>
    <name type="common">Agaric fungus</name>
    <name type="synonym">Agaricus chlorophos</name>
    <dbReference type="NCBI Taxonomy" id="658473"/>
    <lineage>
        <taxon>Eukaryota</taxon>
        <taxon>Fungi</taxon>
        <taxon>Dikarya</taxon>
        <taxon>Basidiomycota</taxon>
        <taxon>Agaricomycotina</taxon>
        <taxon>Agaricomycetes</taxon>
        <taxon>Agaricomycetidae</taxon>
        <taxon>Agaricales</taxon>
        <taxon>Marasmiineae</taxon>
        <taxon>Mycenaceae</taxon>
        <taxon>Mycena</taxon>
    </lineage>
</organism>
<evidence type="ECO:0000313" key="2">
    <source>
        <dbReference type="EMBL" id="GAT45136.1"/>
    </source>
</evidence>
<accession>A0ABQ0L1W0</accession>
<evidence type="ECO:0000313" key="3">
    <source>
        <dbReference type="Proteomes" id="UP000815677"/>
    </source>
</evidence>
<protein>
    <submittedName>
        <fullName evidence="2">Uncharacterized protein</fullName>
    </submittedName>
</protein>